<accession>M1WAF3</accession>
<name>M1WAF3_CLAP2</name>
<evidence type="ECO:0000313" key="1">
    <source>
        <dbReference type="EMBL" id="CCE30423.1"/>
    </source>
</evidence>
<reference evidence="1 2" key="1">
    <citation type="journal article" date="2013" name="PLoS Genet.">
        <title>Plant-symbiotic fungi as chemical engineers: Multi-genome analysis of the Clavicipitaceae reveals dynamics of alkaloid loci.</title>
        <authorList>
            <person name="Schardl C.L."/>
            <person name="Young C.A."/>
            <person name="Hesse U."/>
            <person name="Amyotte S.G."/>
            <person name="Andreeva K."/>
            <person name="Calie P.J."/>
            <person name="Fleetwood D.J."/>
            <person name="Haws D.C."/>
            <person name="Moore N."/>
            <person name="Oeser B."/>
            <person name="Panaccione D.G."/>
            <person name="Schweri K.K."/>
            <person name="Voisey C.R."/>
            <person name="Farman M.L."/>
            <person name="Jaromczyk J.W."/>
            <person name="Roe B.A."/>
            <person name="O'Sullivan D.M."/>
            <person name="Scott B."/>
            <person name="Tudzynski P."/>
            <person name="An Z."/>
            <person name="Arnaoudova E.G."/>
            <person name="Bullock C.T."/>
            <person name="Charlton N.D."/>
            <person name="Chen L."/>
            <person name="Cox M."/>
            <person name="Dinkins R.D."/>
            <person name="Florea S."/>
            <person name="Glenn A.E."/>
            <person name="Gordon A."/>
            <person name="Gueldener U."/>
            <person name="Harris D.R."/>
            <person name="Hollin W."/>
            <person name="Jaromczyk J."/>
            <person name="Johnson R.D."/>
            <person name="Khan A.K."/>
            <person name="Leistner E."/>
            <person name="Leuchtmann A."/>
            <person name="Li C."/>
            <person name="Liu J."/>
            <person name="Liu J."/>
            <person name="Liu M."/>
            <person name="Mace W."/>
            <person name="Machado C."/>
            <person name="Nagabhyru P."/>
            <person name="Pan J."/>
            <person name="Schmid J."/>
            <person name="Sugawara K."/>
            <person name="Steiner U."/>
            <person name="Takach J.E."/>
            <person name="Tanaka E."/>
            <person name="Webb J.S."/>
            <person name="Wilson E.V."/>
            <person name="Wiseman J.L."/>
            <person name="Yoshida R."/>
            <person name="Zeng Z."/>
        </authorList>
    </citation>
    <scope>NUCLEOTIDE SEQUENCE [LARGE SCALE GENOMIC DNA]</scope>
    <source>
        <strain evidence="1 2">20.1</strain>
    </source>
</reference>
<keyword evidence="2" id="KW-1185">Reference proteome</keyword>
<sequence length="160" mass="17741">MRSYLLGHYTSDLWIQRVLLAINSLAIFNTMPVCQVQHTRFHLINHPANPSTIQPHVTNISLNSSTKNRRFENLTICTVAPHTKPCTDARDAHSPLLPAPPRRTACLVSLTKGISLSLVQFPSRASGTTEQGHPFARIATPSVPLHSRAYRYDAAQHVST</sequence>
<dbReference type="EMBL" id="CAGA01000022">
    <property type="protein sequence ID" value="CCE30423.1"/>
    <property type="molecule type" value="Genomic_DNA"/>
</dbReference>
<dbReference type="Proteomes" id="UP000016801">
    <property type="component" value="Unassembled WGS sequence"/>
</dbReference>
<evidence type="ECO:0000313" key="2">
    <source>
        <dbReference type="Proteomes" id="UP000016801"/>
    </source>
</evidence>
<gene>
    <name evidence="1" type="ORF">CPUR_04271</name>
</gene>
<proteinExistence type="predicted"/>
<dbReference type="AlphaFoldDB" id="M1WAF3"/>
<dbReference type="VEuPathDB" id="FungiDB:CPUR_04271"/>
<dbReference type="HOGENOM" id="CLU_1651988_0_0_1"/>
<comment type="caution">
    <text evidence="1">The sequence shown here is derived from an EMBL/GenBank/DDBJ whole genome shotgun (WGS) entry which is preliminary data.</text>
</comment>
<protein>
    <submittedName>
        <fullName evidence="1">Uncharacterized protein</fullName>
    </submittedName>
</protein>
<organism evidence="1 2">
    <name type="scientific">Claviceps purpurea (strain 20.1)</name>
    <name type="common">Ergot fungus</name>
    <name type="synonym">Sphacelia segetum</name>
    <dbReference type="NCBI Taxonomy" id="1111077"/>
    <lineage>
        <taxon>Eukaryota</taxon>
        <taxon>Fungi</taxon>
        <taxon>Dikarya</taxon>
        <taxon>Ascomycota</taxon>
        <taxon>Pezizomycotina</taxon>
        <taxon>Sordariomycetes</taxon>
        <taxon>Hypocreomycetidae</taxon>
        <taxon>Hypocreales</taxon>
        <taxon>Clavicipitaceae</taxon>
        <taxon>Claviceps</taxon>
    </lineage>
</organism>